<feature type="compositionally biased region" description="Basic and acidic residues" evidence="1">
    <location>
        <begin position="47"/>
        <end position="61"/>
    </location>
</feature>
<evidence type="ECO:0000256" key="1">
    <source>
        <dbReference type="SAM" id="MobiDB-lite"/>
    </source>
</evidence>
<evidence type="ECO:0008006" key="3">
    <source>
        <dbReference type="Google" id="ProtNLM"/>
    </source>
</evidence>
<accession>A0A699UCQ3</accession>
<comment type="caution">
    <text evidence="2">The sequence shown here is derived from an EMBL/GenBank/DDBJ whole genome shotgun (WGS) entry which is preliminary data.</text>
</comment>
<evidence type="ECO:0000313" key="2">
    <source>
        <dbReference type="EMBL" id="GFD17504.1"/>
    </source>
</evidence>
<reference evidence="2" key="1">
    <citation type="journal article" date="2019" name="Sci. Rep.">
        <title>Draft genome of Tanacetum cinerariifolium, the natural source of mosquito coil.</title>
        <authorList>
            <person name="Yamashiro T."/>
            <person name="Shiraishi A."/>
            <person name="Satake H."/>
            <person name="Nakayama K."/>
        </authorList>
    </citation>
    <scope>NUCLEOTIDE SEQUENCE</scope>
</reference>
<dbReference type="AlphaFoldDB" id="A0A699UCQ3"/>
<feature type="region of interest" description="Disordered" evidence="1">
    <location>
        <begin position="37"/>
        <end position="61"/>
    </location>
</feature>
<gene>
    <name evidence="2" type="ORF">Tci_889473</name>
</gene>
<protein>
    <recommendedName>
        <fullName evidence="3">Reverse transcriptase domain-containing protein</fullName>
    </recommendedName>
</protein>
<proteinExistence type="predicted"/>
<name>A0A699UCQ3_TANCI</name>
<dbReference type="EMBL" id="BKCJ011300704">
    <property type="protein sequence ID" value="GFD17504.1"/>
    <property type="molecule type" value="Genomic_DNA"/>
</dbReference>
<organism evidence="2">
    <name type="scientific">Tanacetum cinerariifolium</name>
    <name type="common">Dalmatian daisy</name>
    <name type="synonym">Chrysanthemum cinerariifolium</name>
    <dbReference type="NCBI Taxonomy" id="118510"/>
    <lineage>
        <taxon>Eukaryota</taxon>
        <taxon>Viridiplantae</taxon>
        <taxon>Streptophyta</taxon>
        <taxon>Embryophyta</taxon>
        <taxon>Tracheophyta</taxon>
        <taxon>Spermatophyta</taxon>
        <taxon>Magnoliopsida</taxon>
        <taxon>eudicotyledons</taxon>
        <taxon>Gunneridae</taxon>
        <taxon>Pentapetalae</taxon>
        <taxon>asterids</taxon>
        <taxon>campanulids</taxon>
        <taxon>Asterales</taxon>
        <taxon>Asteraceae</taxon>
        <taxon>Asteroideae</taxon>
        <taxon>Anthemideae</taxon>
        <taxon>Anthemidinae</taxon>
        <taxon>Tanacetum</taxon>
    </lineage>
</organism>
<sequence length="134" mass="14937">MAPNKRTTTTNTTTPMTDAVIKALIAQGVVDALSEYEAHKSSGNSDDSPKSRSGRRTERAARECTYNEPLNFKGTEGVFSLTLWFEKMESVFHISNCTVACQIKFATCTLLRNALTWWNSHVKTIGHDATYEMP</sequence>